<dbReference type="GO" id="GO:0006310">
    <property type="term" value="P:DNA recombination"/>
    <property type="evidence" value="ECO:0007669"/>
    <property type="project" value="InterPro"/>
</dbReference>
<dbReference type="KEGG" id="zmm:Zmob_1236"/>
<evidence type="ECO:0000256" key="9">
    <source>
        <dbReference type="PIRNR" id="PIRNR003128"/>
    </source>
</evidence>
<comment type="function">
    <text evidence="1 9">May be involved in recombinational repair of damaged DNA.</text>
</comment>
<dbReference type="PANTHER" id="PTHR11059">
    <property type="entry name" value="DNA REPAIR PROTEIN RECN"/>
    <property type="match status" value="1"/>
</dbReference>
<dbReference type="PANTHER" id="PTHR11059:SF0">
    <property type="entry name" value="DNA REPAIR PROTEIN RECN"/>
    <property type="match status" value="1"/>
</dbReference>
<dbReference type="GO" id="GO:0009432">
    <property type="term" value="P:SOS response"/>
    <property type="evidence" value="ECO:0007669"/>
    <property type="project" value="TreeGrafter"/>
</dbReference>
<dbReference type="Pfam" id="PF02463">
    <property type="entry name" value="SMC_N"/>
    <property type="match status" value="1"/>
</dbReference>
<dbReference type="NCBIfam" id="TIGR00634">
    <property type="entry name" value="recN"/>
    <property type="match status" value="1"/>
</dbReference>
<dbReference type="InterPro" id="IPR004604">
    <property type="entry name" value="DNA_recomb/repair_RecN"/>
</dbReference>
<sequence>MLISLSIRDIVLIDALDLDFSEGLGVLTGETGAGKSILLDALGLALGARADSGLVRPDSKQGIVTACFTLPPDHALYRYLQQNALTVEEGEALIVKRIVKADGGSRALLNDQPISVSLLKDVSSYLIEIHGQHDERGLLNPRSHRLLLDNFGHIDTSSVSAAYAYWQETEKALKQALLLKEEREQDKEWLEDAVQELTAFAPQDGEEASLADERKMLQKGARLAEDMEAIGQWIDGTDGALSLLRQAGRRLGRISFEYPALAEALESLDKALNEAGDASERLGHAAMMLDNDPNRLDAIEARLFELRALARKHRVAPDELPNFVKELQGKLEQIESGEQGIALLQAENKSARQNYQQAAEKLHQSRKKTAENLDKAVMAELPPLKMEAARFQTKIEKLEASQWGSEGCDRVEFTISTNPGADFAPLMKIASGGELSRFMLALKVVLAGAEGTETIIFDEIDQGVGGAVASAIGERLARLSEKSQLLVITHSPQVAARAAQHWLIQKHHPQSSAKKTFATRTEVKALTFDERREEIARMLSGAEVTDEARAQARRLLRH</sequence>
<evidence type="ECO:0000256" key="10">
    <source>
        <dbReference type="SAM" id="Coils"/>
    </source>
</evidence>
<dbReference type="NCBIfam" id="NF008121">
    <property type="entry name" value="PRK10869.1"/>
    <property type="match status" value="1"/>
</dbReference>
<dbReference type="eggNOG" id="COG0497">
    <property type="taxonomic scope" value="Bacteria"/>
</dbReference>
<keyword evidence="7 9" id="KW-0234">DNA repair</keyword>
<dbReference type="GO" id="GO:0005524">
    <property type="term" value="F:ATP binding"/>
    <property type="evidence" value="ECO:0007669"/>
    <property type="project" value="UniProtKB-KW"/>
</dbReference>
<dbReference type="AlphaFoldDB" id="A0A0H3FZH6"/>
<evidence type="ECO:0000256" key="6">
    <source>
        <dbReference type="ARBA" id="ARBA00022840"/>
    </source>
</evidence>
<comment type="similarity">
    <text evidence="2 9">Belongs to the RecN family.</text>
</comment>
<dbReference type="CDD" id="cd03241">
    <property type="entry name" value="ABC_RecN"/>
    <property type="match status" value="1"/>
</dbReference>
<dbReference type="PIRSF" id="PIRSF003128">
    <property type="entry name" value="RecN"/>
    <property type="match status" value="1"/>
</dbReference>
<evidence type="ECO:0000256" key="4">
    <source>
        <dbReference type="ARBA" id="ARBA00022741"/>
    </source>
</evidence>
<keyword evidence="4" id="KW-0547">Nucleotide-binding</keyword>
<feature type="coiled-coil region" evidence="10">
    <location>
        <begin position="341"/>
        <end position="372"/>
    </location>
</feature>
<dbReference type="GO" id="GO:0006281">
    <property type="term" value="P:DNA repair"/>
    <property type="evidence" value="ECO:0007669"/>
    <property type="project" value="UniProtKB-KW"/>
</dbReference>
<protein>
    <recommendedName>
        <fullName evidence="3 9">DNA repair protein RecN</fullName>
    </recommendedName>
    <alternativeName>
        <fullName evidence="8 9">Recombination protein N</fullName>
    </alternativeName>
</protein>
<dbReference type="InterPro" id="IPR027417">
    <property type="entry name" value="P-loop_NTPase"/>
</dbReference>
<name>A0A0H3FZH6_ZYMMA</name>
<dbReference type="RefSeq" id="WP_012817580.1">
    <property type="nucleotide sequence ID" value="NC_017262.1"/>
</dbReference>
<dbReference type="OrthoDB" id="9806954at2"/>
<keyword evidence="10" id="KW-0175">Coiled coil</keyword>
<accession>A0A0H3FZH6</accession>
<feature type="domain" description="RecF/RecN/SMC N-terminal" evidence="11">
    <location>
        <begin position="15"/>
        <end position="506"/>
    </location>
</feature>
<dbReference type="Gene3D" id="3.40.50.300">
    <property type="entry name" value="P-loop containing nucleotide triphosphate hydrolases"/>
    <property type="match status" value="2"/>
</dbReference>
<evidence type="ECO:0000256" key="7">
    <source>
        <dbReference type="ARBA" id="ARBA00023204"/>
    </source>
</evidence>
<gene>
    <name evidence="12" type="ordered locus">Zmob_1236</name>
</gene>
<evidence type="ECO:0000256" key="2">
    <source>
        <dbReference type="ARBA" id="ARBA00009441"/>
    </source>
</evidence>
<evidence type="ECO:0000259" key="11">
    <source>
        <dbReference type="Pfam" id="PF02463"/>
    </source>
</evidence>
<dbReference type="SUPFAM" id="SSF52540">
    <property type="entry name" value="P-loop containing nucleoside triphosphate hydrolases"/>
    <property type="match status" value="1"/>
</dbReference>
<keyword evidence="5 9" id="KW-0227">DNA damage</keyword>
<dbReference type="EMBL" id="CP002850">
    <property type="protein sequence ID" value="AEH63062.1"/>
    <property type="molecule type" value="Genomic_DNA"/>
</dbReference>
<dbReference type="Proteomes" id="UP000001494">
    <property type="component" value="Chromosome"/>
</dbReference>
<evidence type="ECO:0000256" key="3">
    <source>
        <dbReference type="ARBA" id="ARBA00021315"/>
    </source>
</evidence>
<evidence type="ECO:0000313" key="13">
    <source>
        <dbReference type="Proteomes" id="UP000001494"/>
    </source>
</evidence>
<organism evidence="12 13">
    <name type="scientific">Zymomonas mobilis subsp. mobilis (strain ATCC 10988 / DSM 424 / LMG 404 / NCIMB 8938 / NRRL B-806 / ZM1)</name>
    <dbReference type="NCBI Taxonomy" id="555217"/>
    <lineage>
        <taxon>Bacteria</taxon>
        <taxon>Pseudomonadati</taxon>
        <taxon>Pseudomonadota</taxon>
        <taxon>Alphaproteobacteria</taxon>
        <taxon>Sphingomonadales</taxon>
        <taxon>Zymomonadaceae</taxon>
        <taxon>Zymomonas</taxon>
    </lineage>
</organism>
<dbReference type="FunFam" id="3.40.50.300:FF:000356">
    <property type="entry name" value="DNA repair protein RecN"/>
    <property type="match status" value="1"/>
</dbReference>
<evidence type="ECO:0000256" key="1">
    <source>
        <dbReference type="ARBA" id="ARBA00003618"/>
    </source>
</evidence>
<dbReference type="InterPro" id="IPR003395">
    <property type="entry name" value="RecF/RecN/SMC_N"/>
</dbReference>
<evidence type="ECO:0000256" key="5">
    <source>
        <dbReference type="ARBA" id="ARBA00022763"/>
    </source>
</evidence>
<dbReference type="GO" id="GO:0043590">
    <property type="term" value="C:bacterial nucleoid"/>
    <property type="evidence" value="ECO:0007669"/>
    <property type="project" value="TreeGrafter"/>
</dbReference>
<keyword evidence="6" id="KW-0067">ATP-binding</keyword>
<reference evidence="12 13" key="1">
    <citation type="journal article" date="2011" name="J. Bacteriol.">
        <title>Genome sequence of the ethanol-producing Zymomonas mobilis subsp. mobilis lectotype strain ATCC 10988.</title>
        <authorList>
            <person name="Pappas K.M."/>
            <person name="Kouvelis V.N."/>
            <person name="Saunders E."/>
            <person name="Brettin T.S."/>
            <person name="Bruce D."/>
            <person name="Detter C."/>
            <person name="Balakireva M."/>
            <person name="Han C.S."/>
            <person name="Savvakis G."/>
            <person name="Kyrpides N.C."/>
            <person name="Typas M.A."/>
        </authorList>
    </citation>
    <scope>NUCLEOTIDE SEQUENCE [LARGE SCALE GENOMIC DNA]</scope>
    <source>
        <strain evidence="13">ATCC 10988 / DSM 424 / CCUG 17860 / LMG 404 / NCIMB 8938 / NRRL B-806 / ZM1</strain>
    </source>
</reference>
<proteinExistence type="inferred from homology"/>
<evidence type="ECO:0000313" key="12">
    <source>
        <dbReference type="EMBL" id="AEH63062.1"/>
    </source>
</evidence>
<evidence type="ECO:0000256" key="8">
    <source>
        <dbReference type="ARBA" id="ARBA00033408"/>
    </source>
</evidence>
<dbReference type="HOGENOM" id="CLU_018297_3_1_5"/>